<dbReference type="PROSITE" id="PS50089">
    <property type="entry name" value="ZF_RING_2"/>
    <property type="match status" value="1"/>
</dbReference>
<dbReference type="CDD" id="cd16454">
    <property type="entry name" value="RING-H2_PA-TM-RING"/>
    <property type="match status" value="1"/>
</dbReference>
<dbReference type="FunFam" id="2.20.25.10:FF:000023">
    <property type="entry name" value="Predicted protein"/>
    <property type="match status" value="1"/>
</dbReference>
<organism evidence="6 7">
    <name type="scientific">Vigna mungo</name>
    <name type="common">Black gram</name>
    <name type="synonym">Phaseolus mungo</name>
    <dbReference type="NCBI Taxonomy" id="3915"/>
    <lineage>
        <taxon>Eukaryota</taxon>
        <taxon>Viridiplantae</taxon>
        <taxon>Streptophyta</taxon>
        <taxon>Embryophyta</taxon>
        <taxon>Tracheophyta</taxon>
        <taxon>Spermatophyta</taxon>
        <taxon>Magnoliopsida</taxon>
        <taxon>eudicotyledons</taxon>
        <taxon>Gunneridae</taxon>
        <taxon>Pentapetalae</taxon>
        <taxon>rosids</taxon>
        <taxon>fabids</taxon>
        <taxon>Fabales</taxon>
        <taxon>Fabaceae</taxon>
        <taxon>Papilionoideae</taxon>
        <taxon>50 kb inversion clade</taxon>
        <taxon>NPAAA clade</taxon>
        <taxon>indigoferoid/millettioid clade</taxon>
        <taxon>Phaseoleae</taxon>
        <taxon>Vigna</taxon>
    </lineage>
</organism>
<dbReference type="Gene3D" id="3.30.40.10">
    <property type="entry name" value="Zinc/RING finger domain, C3HC4 (zinc finger)"/>
    <property type="match status" value="1"/>
</dbReference>
<dbReference type="InterPro" id="IPR005651">
    <property type="entry name" value="Trm112-like"/>
</dbReference>
<dbReference type="InterPro" id="IPR001841">
    <property type="entry name" value="Znf_RING"/>
</dbReference>
<dbReference type="EMBL" id="CP144696">
    <property type="protein sequence ID" value="WVZ13174.1"/>
    <property type="molecule type" value="Genomic_DNA"/>
</dbReference>
<evidence type="ECO:0000313" key="7">
    <source>
        <dbReference type="Proteomes" id="UP001374535"/>
    </source>
</evidence>
<dbReference type="SMART" id="SM00184">
    <property type="entry name" value="RING"/>
    <property type="match status" value="1"/>
</dbReference>
<evidence type="ECO:0000259" key="5">
    <source>
        <dbReference type="PROSITE" id="PS50089"/>
    </source>
</evidence>
<dbReference type="PANTHER" id="PTHR33505">
    <property type="entry name" value="ZGC:162634"/>
    <property type="match status" value="1"/>
</dbReference>
<dbReference type="Pfam" id="PF13639">
    <property type="entry name" value="zf-RING_2"/>
    <property type="match status" value="1"/>
</dbReference>
<proteinExistence type="inferred from homology"/>
<sequence>MVRGSKEVLQKAAKTLSDILVCPLSKQPLRYCEESNSLISDAIGVAFPVGSNSPLLIKNGVPCLVPRDGKILEEEDASKHDSDTNLSAVNEESHGRRANEMTLKGLVSVVSNLIGLAEGQRNKDVPLPSYMSNLNEDCLCCVCLSRLKARDEIRVLPCSHKFHKICVNRWLKGHHKTCPLCRFSLGSAEQKSHRPDIFTEEMLIWFSSFHIAGM</sequence>
<keyword evidence="3" id="KW-0863">Zinc-finger</keyword>
<gene>
    <name evidence="6" type="ORF">V8G54_017704</name>
</gene>
<name>A0AAQ3S2E5_VIGMU</name>
<dbReference type="Pfam" id="PF03966">
    <property type="entry name" value="Trm112p"/>
    <property type="match status" value="1"/>
</dbReference>
<feature type="region of interest" description="Disordered" evidence="4">
    <location>
        <begin position="74"/>
        <end position="94"/>
    </location>
</feature>
<dbReference type="SUPFAM" id="SSF57850">
    <property type="entry name" value="RING/U-box"/>
    <property type="match status" value="1"/>
</dbReference>
<evidence type="ECO:0000256" key="2">
    <source>
        <dbReference type="ARBA" id="ARBA00040939"/>
    </source>
</evidence>
<feature type="compositionally biased region" description="Basic and acidic residues" evidence="4">
    <location>
        <begin position="74"/>
        <end position="83"/>
    </location>
</feature>
<dbReference type="PANTHER" id="PTHR33505:SF4">
    <property type="entry name" value="PROTEIN PREY, MITOCHONDRIAL"/>
    <property type="match status" value="1"/>
</dbReference>
<feature type="domain" description="RING-type" evidence="5">
    <location>
        <begin position="140"/>
        <end position="182"/>
    </location>
</feature>
<dbReference type="AlphaFoldDB" id="A0AAQ3S2E5"/>
<dbReference type="SUPFAM" id="SSF158997">
    <property type="entry name" value="Trm112p-like"/>
    <property type="match status" value="1"/>
</dbReference>
<evidence type="ECO:0000256" key="1">
    <source>
        <dbReference type="ARBA" id="ARBA00038479"/>
    </source>
</evidence>
<accession>A0AAQ3S2E5</accession>
<comment type="similarity">
    <text evidence="1">Belongs to the PREY family.</text>
</comment>
<dbReference type="InterPro" id="IPR013083">
    <property type="entry name" value="Znf_RING/FYVE/PHD"/>
</dbReference>
<dbReference type="GO" id="GO:0008270">
    <property type="term" value="F:zinc ion binding"/>
    <property type="evidence" value="ECO:0007669"/>
    <property type="project" value="UniProtKB-KW"/>
</dbReference>
<protein>
    <recommendedName>
        <fullName evidence="2">Protein preY, mitochondrial</fullName>
    </recommendedName>
</protein>
<evidence type="ECO:0000313" key="6">
    <source>
        <dbReference type="EMBL" id="WVZ13174.1"/>
    </source>
</evidence>
<evidence type="ECO:0000256" key="4">
    <source>
        <dbReference type="SAM" id="MobiDB-lite"/>
    </source>
</evidence>
<keyword evidence="7" id="KW-1185">Reference proteome</keyword>
<dbReference type="Gene3D" id="2.20.25.10">
    <property type="match status" value="1"/>
</dbReference>
<keyword evidence="3" id="KW-0862">Zinc</keyword>
<evidence type="ECO:0000256" key="3">
    <source>
        <dbReference type="PROSITE-ProRule" id="PRU00175"/>
    </source>
</evidence>
<reference evidence="6 7" key="1">
    <citation type="journal article" date="2023" name="Life. Sci Alliance">
        <title>Evolutionary insights into 3D genome organization and epigenetic landscape of Vigna mungo.</title>
        <authorList>
            <person name="Junaid A."/>
            <person name="Singh B."/>
            <person name="Bhatia S."/>
        </authorList>
    </citation>
    <scope>NUCLEOTIDE SEQUENCE [LARGE SCALE GENOMIC DNA]</scope>
    <source>
        <strain evidence="6">Urdbean</strain>
    </source>
</reference>
<dbReference type="Proteomes" id="UP001374535">
    <property type="component" value="Chromosome 5"/>
</dbReference>
<keyword evidence="3" id="KW-0479">Metal-binding</keyword>